<dbReference type="EMBL" id="BEXA01000003">
    <property type="protein sequence ID" value="GAY73477.1"/>
    <property type="molecule type" value="Genomic_DNA"/>
</dbReference>
<keyword evidence="2" id="KW-1185">Reference proteome</keyword>
<name>A0A401FMB2_9LACO</name>
<proteinExistence type="predicted"/>
<dbReference type="Proteomes" id="UP000286974">
    <property type="component" value="Unassembled WGS sequence"/>
</dbReference>
<accession>A0A401FMB2</accession>
<dbReference type="AlphaFoldDB" id="A0A401FMB2"/>
<evidence type="ECO:0000313" key="2">
    <source>
        <dbReference type="Proteomes" id="UP000286974"/>
    </source>
</evidence>
<evidence type="ECO:0000313" key="1">
    <source>
        <dbReference type="EMBL" id="GAY73477.1"/>
    </source>
</evidence>
<comment type="caution">
    <text evidence="1">The sequence shown here is derived from an EMBL/GenBank/DDBJ whole genome shotgun (WGS) entry which is preliminary data.</text>
</comment>
<reference evidence="1 2" key="1">
    <citation type="submission" date="2017-11" db="EMBL/GenBank/DDBJ databases">
        <title>Draft Genome Sequence of Lactobacillus curieae NBRC 111893 isolated from Koso, a Japanese sugar-Vegetable Fermented Beverage.</title>
        <authorList>
            <person name="Chiou T.Y."/>
            <person name="Oshima K."/>
            <person name="Suda W."/>
            <person name="Hattori M."/>
            <person name="Takahashi T."/>
        </authorList>
    </citation>
    <scope>NUCLEOTIDE SEQUENCE [LARGE SCALE GENOMIC DNA]</scope>
    <source>
        <strain evidence="1 2">NBRC111893</strain>
    </source>
</reference>
<sequence length="39" mass="4392">MMIALFITRYISTFIFGGLLTKAITNMLDRSHISVSTNN</sequence>
<gene>
    <name evidence="1" type="ORF">NBRC111893_1623</name>
</gene>
<protein>
    <submittedName>
        <fullName evidence="1">Substrate-specific component YkoE of thiamin-regulated ECF transporter for hydroxymethylpyrimidine</fullName>
    </submittedName>
</protein>
<organism evidence="1 2">
    <name type="scientific">Lentilactobacillus kosonis</name>
    <dbReference type="NCBI Taxonomy" id="2810561"/>
    <lineage>
        <taxon>Bacteria</taxon>
        <taxon>Bacillati</taxon>
        <taxon>Bacillota</taxon>
        <taxon>Bacilli</taxon>
        <taxon>Lactobacillales</taxon>
        <taxon>Lactobacillaceae</taxon>
        <taxon>Lentilactobacillus</taxon>
    </lineage>
</organism>